<keyword evidence="1" id="KW-0479">Metal-binding</keyword>
<name>A0A7N0ZTE4_KALFE</name>
<dbReference type="SUPFAM" id="SSF57667">
    <property type="entry name" value="beta-beta-alpha zinc fingers"/>
    <property type="match status" value="1"/>
</dbReference>
<dbReference type="InterPro" id="IPR013087">
    <property type="entry name" value="Znf_C2H2_type"/>
</dbReference>
<organism evidence="4 5">
    <name type="scientific">Kalanchoe fedtschenkoi</name>
    <name type="common">Lavender scallops</name>
    <name type="synonym">South American air plant</name>
    <dbReference type="NCBI Taxonomy" id="63787"/>
    <lineage>
        <taxon>Eukaryota</taxon>
        <taxon>Viridiplantae</taxon>
        <taxon>Streptophyta</taxon>
        <taxon>Embryophyta</taxon>
        <taxon>Tracheophyta</taxon>
        <taxon>Spermatophyta</taxon>
        <taxon>Magnoliopsida</taxon>
        <taxon>eudicotyledons</taxon>
        <taxon>Gunneridae</taxon>
        <taxon>Pentapetalae</taxon>
        <taxon>Saxifragales</taxon>
        <taxon>Crassulaceae</taxon>
        <taxon>Kalanchoe</taxon>
    </lineage>
</organism>
<evidence type="ECO:0000313" key="4">
    <source>
        <dbReference type="EnsemblPlants" id="Kaladp0032s0357.1.v1.1.CDS.1"/>
    </source>
</evidence>
<evidence type="ECO:0000256" key="2">
    <source>
        <dbReference type="SAM" id="MobiDB-lite"/>
    </source>
</evidence>
<dbReference type="GO" id="GO:0008270">
    <property type="term" value="F:zinc ion binding"/>
    <property type="evidence" value="ECO:0007669"/>
    <property type="project" value="UniProtKB-KW"/>
</dbReference>
<accession>A0A7N0ZTE4</accession>
<feature type="compositionally biased region" description="Basic and acidic residues" evidence="2">
    <location>
        <begin position="64"/>
        <end position="75"/>
    </location>
</feature>
<dbReference type="EnsemblPlants" id="Kaladp0032s0357.1.v1.1">
    <property type="protein sequence ID" value="Kaladp0032s0357.1.v1.1.CDS.1"/>
    <property type="gene ID" value="Kaladp0032s0357.v1.1"/>
</dbReference>
<feature type="domain" description="C2H2-type" evidence="3">
    <location>
        <begin position="249"/>
        <end position="276"/>
    </location>
</feature>
<proteinExistence type="predicted"/>
<feature type="domain" description="C2H2-type" evidence="3">
    <location>
        <begin position="4"/>
        <end position="31"/>
    </location>
</feature>
<sequence length="309" mass="35129">MERHRCKLCWRRFGSGRALGGHMRSHVMNPSMYSDTQQPDHFDAEEEEEEEEGEEVNDGSLVSHQDRESESEASRRILTRRRSKRLRPASALQSGFGCREKKLKCQVNRGSEPAWSELVEQGSSVSDSSVEDVAFCLMMLSRDKWNNNDPEVEEEEKHEEEEEVRAAAESEEEEEDTEDDEDDSTKLQEKMGHQKKLALAKEKYKCETCLKTFSSYQALGGHRASHNKIKLVPNPSSLADPKIPDRRIHQCPVCHRVFPSGQALGGHKRSHALMVPEVIQQERAPIRCGDVVIDLNFPAPADEDDVEAF</sequence>
<feature type="region of interest" description="Disordered" evidence="2">
    <location>
        <begin position="146"/>
        <end position="192"/>
    </location>
</feature>
<dbReference type="OMA" id="DEFKSCK"/>
<dbReference type="Gene3D" id="3.30.160.60">
    <property type="entry name" value="Classic Zinc Finger"/>
    <property type="match status" value="1"/>
</dbReference>
<evidence type="ECO:0000259" key="3">
    <source>
        <dbReference type="PROSITE" id="PS50157"/>
    </source>
</evidence>
<dbReference type="GO" id="GO:0006355">
    <property type="term" value="P:regulation of DNA-templated transcription"/>
    <property type="evidence" value="ECO:0007669"/>
    <property type="project" value="InterPro"/>
</dbReference>
<dbReference type="InterPro" id="IPR036236">
    <property type="entry name" value="Znf_C2H2_sf"/>
</dbReference>
<feature type="compositionally biased region" description="Basic residues" evidence="2">
    <location>
        <begin position="77"/>
        <end position="87"/>
    </location>
</feature>
<feature type="domain" description="C2H2-type" evidence="3">
    <location>
        <begin position="204"/>
        <end position="231"/>
    </location>
</feature>
<dbReference type="PROSITE" id="PS50157">
    <property type="entry name" value="ZINC_FINGER_C2H2_2"/>
    <property type="match status" value="3"/>
</dbReference>
<feature type="compositionally biased region" description="Acidic residues" evidence="2">
    <location>
        <begin position="150"/>
        <end position="183"/>
    </location>
</feature>
<dbReference type="SMART" id="SM00355">
    <property type="entry name" value="ZnF_C2H2"/>
    <property type="match status" value="3"/>
</dbReference>
<dbReference type="AlphaFoldDB" id="A0A7N0ZTE4"/>
<protein>
    <recommendedName>
        <fullName evidence="3">C2H2-type domain-containing protein</fullName>
    </recommendedName>
</protein>
<dbReference type="Pfam" id="PF13912">
    <property type="entry name" value="zf-C2H2_6"/>
    <property type="match status" value="3"/>
</dbReference>
<dbReference type="PROSITE" id="PS00028">
    <property type="entry name" value="ZINC_FINGER_C2H2_1"/>
    <property type="match status" value="3"/>
</dbReference>
<feature type="compositionally biased region" description="Acidic residues" evidence="2">
    <location>
        <begin position="43"/>
        <end position="57"/>
    </location>
</feature>
<evidence type="ECO:0000256" key="1">
    <source>
        <dbReference type="PROSITE-ProRule" id="PRU00042"/>
    </source>
</evidence>
<dbReference type="Gramene" id="Kaladp0032s0357.1.v1.1">
    <property type="protein sequence ID" value="Kaladp0032s0357.1.v1.1.CDS.1"/>
    <property type="gene ID" value="Kaladp0032s0357.v1.1"/>
</dbReference>
<dbReference type="InterPro" id="IPR044303">
    <property type="entry name" value="ZAT1/4/9"/>
</dbReference>
<reference evidence="4" key="1">
    <citation type="submission" date="2021-01" db="UniProtKB">
        <authorList>
            <consortium name="EnsemblPlants"/>
        </authorList>
    </citation>
    <scope>IDENTIFICATION</scope>
</reference>
<evidence type="ECO:0000313" key="5">
    <source>
        <dbReference type="Proteomes" id="UP000594263"/>
    </source>
</evidence>
<dbReference type="PANTHER" id="PTHR46326">
    <property type="entry name" value="ZINC FINGER PROTEIN ZAT1-RELATED"/>
    <property type="match status" value="1"/>
</dbReference>
<dbReference type="Proteomes" id="UP000594263">
    <property type="component" value="Unplaced"/>
</dbReference>
<keyword evidence="5" id="KW-1185">Reference proteome</keyword>
<keyword evidence="1" id="KW-0862">Zinc</keyword>
<dbReference type="PANTHER" id="PTHR46326:SF2">
    <property type="entry name" value="ZINC FINGER PROTEIN ZAT1-RELATED"/>
    <property type="match status" value="1"/>
</dbReference>
<keyword evidence="1" id="KW-0863">Zinc-finger</keyword>
<feature type="region of interest" description="Disordered" evidence="2">
    <location>
        <begin position="20"/>
        <end position="91"/>
    </location>
</feature>